<feature type="domain" description="Histidine kinase" evidence="17">
    <location>
        <begin position="196"/>
        <end position="417"/>
    </location>
</feature>
<keyword evidence="11" id="KW-1133">Transmembrane helix</keyword>
<dbReference type="Pfam" id="PF00512">
    <property type="entry name" value="HisKA"/>
    <property type="match status" value="1"/>
</dbReference>
<dbReference type="InterPro" id="IPR000700">
    <property type="entry name" value="PAS-assoc_C"/>
</dbReference>
<evidence type="ECO:0000256" key="4">
    <source>
        <dbReference type="ARBA" id="ARBA00022475"/>
    </source>
</evidence>
<dbReference type="GO" id="GO:0005886">
    <property type="term" value="C:plasma membrane"/>
    <property type="evidence" value="ECO:0007669"/>
    <property type="project" value="UniProtKB-SubCell"/>
</dbReference>
<evidence type="ECO:0000256" key="13">
    <source>
        <dbReference type="ARBA" id="ARBA00023136"/>
    </source>
</evidence>
<evidence type="ECO:0000256" key="2">
    <source>
        <dbReference type="ARBA" id="ARBA00004651"/>
    </source>
</evidence>
<dbReference type="CDD" id="cd00130">
    <property type="entry name" value="PAS"/>
    <property type="match status" value="1"/>
</dbReference>
<dbReference type="PROSITE" id="PS50113">
    <property type="entry name" value="PAC"/>
    <property type="match status" value="2"/>
</dbReference>
<dbReference type="Gene3D" id="3.30.450.20">
    <property type="entry name" value="PAS domain"/>
    <property type="match status" value="2"/>
</dbReference>
<dbReference type="SUPFAM" id="SSF52172">
    <property type="entry name" value="CheY-like"/>
    <property type="match status" value="1"/>
</dbReference>
<dbReference type="SMART" id="SM00086">
    <property type="entry name" value="PAC"/>
    <property type="match status" value="2"/>
</dbReference>
<organism evidence="21 22">
    <name type="scientific">Candidatus Electrothrix marina</name>
    <dbReference type="NCBI Taxonomy" id="1859130"/>
    <lineage>
        <taxon>Bacteria</taxon>
        <taxon>Pseudomonadati</taxon>
        <taxon>Thermodesulfobacteriota</taxon>
        <taxon>Desulfobulbia</taxon>
        <taxon>Desulfobulbales</taxon>
        <taxon>Desulfobulbaceae</taxon>
        <taxon>Candidatus Electrothrix</taxon>
    </lineage>
</organism>
<evidence type="ECO:0000256" key="12">
    <source>
        <dbReference type="ARBA" id="ARBA00023012"/>
    </source>
</evidence>
<feature type="non-terminal residue" evidence="21">
    <location>
        <position position="1"/>
    </location>
</feature>
<dbReference type="InterPro" id="IPR003594">
    <property type="entry name" value="HATPase_dom"/>
</dbReference>
<evidence type="ECO:0000313" key="22">
    <source>
        <dbReference type="Proteomes" id="UP000286862"/>
    </source>
</evidence>
<evidence type="ECO:0000256" key="7">
    <source>
        <dbReference type="ARBA" id="ARBA00022692"/>
    </source>
</evidence>
<evidence type="ECO:0000256" key="5">
    <source>
        <dbReference type="ARBA" id="ARBA00022553"/>
    </source>
</evidence>
<accession>A0A3S3UC34</accession>
<evidence type="ECO:0000259" key="20">
    <source>
        <dbReference type="PROSITE" id="PS50894"/>
    </source>
</evidence>
<dbReference type="InterPro" id="IPR003661">
    <property type="entry name" value="HisK_dim/P_dom"/>
</dbReference>
<dbReference type="Gene3D" id="1.20.120.160">
    <property type="entry name" value="HPT domain"/>
    <property type="match status" value="1"/>
</dbReference>
<evidence type="ECO:0000256" key="3">
    <source>
        <dbReference type="ARBA" id="ARBA00012438"/>
    </source>
</evidence>
<keyword evidence="9" id="KW-0418">Kinase</keyword>
<dbReference type="InterPro" id="IPR000014">
    <property type="entry name" value="PAS"/>
</dbReference>
<evidence type="ECO:0000256" key="6">
    <source>
        <dbReference type="ARBA" id="ARBA00022679"/>
    </source>
</evidence>
<dbReference type="Pfam" id="PF01627">
    <property type="entry name" value="Hpt"/>
    <property type="match status" value="1"/>
</dbReference>
<dbReference type="PANTHER" id="PTHR45339:SF1">
    <property type="entry name" value="HYBRID SIGNAL TRANSDUCTION HISTIDINE KINASE J"/>
    <property type="match status" value="1"/>
</dbReference>
<dbReference type="FunFam" id="1.10.287.130:FF:000038">
    <property type="entry name" value="Sensory transduction histidine kinase"/>
    <property type="match status" value="1"/>
</dbReference>
<gene>
    <name evidence="21" type="ORF">VT99_10992</name>
</gene>
<evidence type="ECO:0000259" key="19">
    <source>
        <dbReference type="PROSITE" id="PS50113"/>
    </source>
</evidence>
<dbReference type="Proteomes" id="UP000286862">
    <property type="component" value="Unassembled WGS sequence"/>
</dbReference>
<evidence type="ECO:0000313" key="21">
    <source>
        <dbReference type="EMBL" id="RWX48415.1"/>
    </source>
</evidence>
<dbReference type="CDD" id="cd00082">
    <property type="entry name" value="HisKA"/>
    <property type="match status" value="1"/>
</dbReference>
<dbReference type="InterPro" id="IPR004358">
    <property type="entry name" value="Sig_transdc_His_kin-like_C"/>
</dbReference>
<dbReference type="PROSITE" id="PS50110">
    <property type="entry name" value="RESPONSE_REGULATORY"/>
    <property type="match status" value="1"/>
</dbReference>
<protein>
    <recommendedName>
        <fullName evidence="3">histidine kinase</fullName>
        <ecNumber evidence="3">2.7.13.3</ecNumber>
    </recommendedName>
</protein>
<evidence type="ECO:0000259" key="17">
    <source>
        <dbReference type="PROSITE" id="PS50109"/>
    </source>
</evidence>
<sequence>GFLRNSRKSGARYWEGQTVYPLYDRYTREISYYLAIKNDITERLDLEKELKAQLAKLELIVEHAAIGIVRVIDPDFVWASGVAVKMFGYSDKDAFISISPSELFDNQEAFERTYERALLSFEADSVFQEDHLMRRRDGSQFWCSLTAKVVDRADPDQGAIWITKDISRQKEEEHQLQLARDRAEQANQAKSDFLANMSHEVRTPMNAIIGMSKLTLETALDEQQQYYVGTVNKAAESLLGLLNDILDFSKIESGKLQLDPAVFALEENIQDAVRTVEFQAEEKGLDLHYNIDPKVPRFVCGDAMRLRQILVNLLNNSIKFSEKGAVSVQVFMRESNTDETLLEFRVKDNGIGIAPEKLDDIFEKFVQVDGSASRDFEGTGLGLTICCQLCKMMGGNIGVDSILGQGSTFTFTARFKKVVGADLTAVNGVTGQGADLQGLRILVVDDNESNRFLARAMFQKDNHQIVEAENGLEALRILLDHHFDVVLMDVQMPVMDGLTVTKIIRACEQKRYQPTADHTLPKEFTEALQYRLTGGHMPVVALTAHAMKEDKQRCLEAGMDGYAVKPFKTKEIYHAFQQTGYVDGVVKNVTEKKQQDGTAMMEQKRENENALLTNIAEHLKNIYSLEPDQVEQMIQLSSRSISETFEQARQAVRDNDLAELSAAGHKAKGILLGVGLKDEAELARKIEAVSKEGQDEDYHGMMAQLEDDLQPLLKLTSGDSRS</sequence>
<dbReference type="Gene3D" id="1.10.287.130">
    <property type="match status" value="1"/>
</dbReference>
<keyword evidence="6" id="KW-0808">Transferase</keyword>
<dbReference type="SUPFAM" id="SSF55785">
    <property type="entry name" value="PYP-like sensor domain (PAS domain)"/>
    <property type="match status" value="1"/>
</dbReference>
<comment type="caution">
    <text evidence="21">The sequence shown here is derived from an EMBL/GenBank/DDBJ whole genome shotgun (WGS) entry which is preliminary data.</text>
</comment>
<proteinExistence type="predicted"/>
<dbReference type="PANTHER" id="PTHR45339">
    <property type="entry name" value="HYBRID SIGNAL TRANSDUCTION HISTIDINE KINASE J"/>
    <property type="match status" value="1"/>
</dbReference>
<dbReference type="SUPFAM" id="SSF47226">
    <property type="entry name" value="Histidine-containing phosphotransfer domain, HPT domain"/>
    <property type="match status" value="1"/>
</dbReference>
<evidence type="ECO:0000259" key="18">
    <source>
        <dbReference type="PROSITE" id="PS50110"/>
    </source>
</evidence>
<keyword evidence="10" id="KW-0067">ATP-binding</keyword>
<dbReference type="InterPro" id="IPR001789">
    <property type="entry name" value="Sig_transdc_resp-reg_receiver"/>
</dbReference>
<feature type="domain" description="HPt" evidence="20">
    <location>
        <begin position="626"/>
        <end position="722"/>
    </location>
</feature>
<dbReference type="InterPro" id="IPR035965">
    <property type="entry name" value="PAS-like_dom_sf"/>
</dbReference>
<dbReference type="CDD" id="cd16922">
    <property type="entry name" value="HATPase_EvgS-ArcB-TorS-like"/>
    <property type="match status" value="1"/>
</dbReference>
<comment type="subcellular location">
    <subcellularLocation>
        <location evidence="2">Cell membrane</location>
        <topology evidence="2">Multi-pass membrane protein</topology>
    </subcellularLocation>
</comment>
<dbReference type="GO" id="GO:0000155">
    <property type="term" value="F:phosphorelay sensor kinase activity"/>
    <property type="evidence" value="ECO:0007669"/>
    <property type="project" value="InterPro"/>
</dbReference>
<feature type="domain" description="PAC" evidence="19">
    <location>
        <begin position="1"/>
        <end position="52"/>
    </location>
</feature>
<dbReference type="SMART" id="SM00448">
    <property type="entry name" value="REC"/>
    <property type="match status" value="1"/>
</dbReference>
<dbReference type="InterPro" id="IPR036890">
    <property type="entry name" value="HATPase_C_sf"/>
</dbReference>
<dbReference type="Gene3D" id="3.40.50.2300">
    <property type="match status" value="1"/>
</dbReference>
<dbReference type="AlphaFoldDB" id="A0A3S3UC34"/>
<evidence type="ECO:0000256" key="1">
    <source>
        <dbReference type="ARBA" id="ARBA00000085"/>
    </source>
</evidence>
<dbReference type="InterPro" id="IPR011006">
    <property type="entry name" value="CheY-like_superfamily"/>
</dbReference>
<feature type="modified residue" description="Phosphohistidine" evidence="15">
    <location>
        <position position="665"/>
    </location>
</feature>
<evidence type="ECO:0000256" key="15">
    <source>
        <dbReference type="PROSITE-ProRule" id="PRU00110"/>
    </source>
</evidence>
<name>A0A3S3UC34_9BACT</name>
<reference evidence="21 22" key="1">
    <citation type="submission" date="2017-01" db="EMBL/GenBank/DDBJ databases">
        <title>The cable genome- insights into the physiology and evolution of filamentous bacteria capable of sulfide oxidation via long distance electron transfer.</title>
        <authorList>
            <person name="Schreiber L."/>
            <person name="Bjerg J.T."/>
            <person name="Boggild A."/>
            <person name="Van De Vossenberg J."/>
            <person name="Meysman F."/>
            <person name="Nielsen L.P."/>
            <person name="Schramm A."/>
            <person name="Kjeldsen K.U."/>
        </authorList>
    </citation>
    <scope>NUCLEOTIDE SEQUENCE [LARGE SCALE GENOMIC DNA]</scope>
    <source>
        <strain evidence="21">A2</strain>
    </source>
</reference>
<dbReference type="InterPro" id="IPR005467">
    <property type="entry name" value="His_kinase_dom"/>
</dbReference>
<dbReference type="InterPro" id="IPR036641">
    <property type="entry name" value="HPT_dom_sf"/>
</dbReference>
<keyword evidence="7" id="KW-0812">Transmembrane</keyword>
<dbReference type="NCBIfam" id="TIGR00229">
    <property type="entry name" value="sensory_box"/>
    <property type="match status" value="1"/>
</dbReference>
<dbReference type="SMART" id="SM00387">
    <property type="entry name" value="HATPase_c"/>
    <property type="match status" value="1"/>
</dbReference>
<dbReference type="Pfam" id="PF00072">
    <property type="entry name" value="Response_reg"/>
    <property type="match status" value="2"/>
</dbReference>
<dbReference type="FunFam" id="3.30.565.10:FF:000010">
    <property type="entry name" value="Sensor histidine kinase RcsC"/>
    <property type="match status" value="1"/>
</dbReference>
<dbReference type="SUPFAM" id="SSF55874">
    <property type="entry name" value="ATPase domain of HSP90 chaperone/DNA topoisomerase II/histidine kinase"/>
    <property type="match status" value="1"/>
</dbReference>
<keyword evidence="14" id="KW-0131">Cell cycle</keyword>
<dbReference type="InterPro" id="IPR036097">
    <property type="entry name" value="HisK_dim/P_sf"/>
</dbReference>
<keyword evidence="8" id="KW-0547">Nucleotide-binding</keyword>
<evidence type="ECO:0000256" key="9">
    <source>
        <dbReference type="ARBA" id="ARBA00022777"/>
    </source>
</evidence>
<dbReference type="CDD" id="cd17546">
    <property type="entry name" value="REC_hyHK_CKI1_RcsC-like"/>
    <property type="match status" value="1"/>
</dbReference>
<evidence type="ECO:0000256" key="11">
    <source>
        <dbReference type="ARBA" id="ARBA00022989"/>
    </source>
</evidence>
<feature type="domain" description="PAC" evidence="19">
    <location>
        <begin position="126"/>
        <end position="178"/>
    </location>
</feature>
<dbReference type="PROSITE" id="PS50894">
    <property type="entry name" value="HPT"/>
    <property type="match status" value="1"/>
</dbReference>
<dbReference type="PROSITE" id="PS50109">
    <property type="entry name" value="HIS_KIN"/>
    <property type="match status" value="1"/>
</dbReference>
<dbReference type="SMART" id="SM00388">
    <property type="entry name" value="HisKA"/>
    <property type="match status" value="1"/>
</dbReference>
<keyword evidence="13" id="KW-0472">Membrane</keyword>
<keyword evidence="5 16" id="KW-0597">Phosphoprotein</keyword>
<keyword evidence="4" id="KW-1003">Cell membrane</keyword>
<dbReference type="GO" id="GO:0005524">
    <property type="term" value="F:ATP binding"/>
    <property type="evidence" value="ECO:0007669"/>
    <property type="project" value="UniProtKB-KW"/>
</dbReference>
<dbReference type="EMBL" id="MTKQ01000099">
    <property type="protein sequence ID" value="RWX48415.1"/>
    <property type="molecule type" value="Genomic_DNA"/>
</dbReference>
<dbReference type="PRINTS" id="PR00344">
    <property type="entry name" value="BCTRLSENSOR"/>
</dbReference>
<evidence type="ECO:0000256" key="16">
    <source>
        <dbReference type="PROSITE-ProRule" id="PRU00169"/>
    </source>
</evidence>
<keyword evidence="12" id="KW-0902">Two-component regulatory system</keyword>
<feature type="modified residue" description="4-aspartylphosphate" evidence="16">
    <location>
        <position position="489"/>
    </location>
</feature>
<dbReference type="InterPro" id="IPR008207">
    <property type="entry name" value="Sig_transdc_His_kin_Hpt_dom"/>
</dbReference>
<dbReference type="Pfam" id="PF13426">
    <property type="entry name" value="PAS_9"/>
    <property type="match status" value="1"/>
</dbReference>
<dbReference type="SUPFAM" id="SSF47384">
    <property type="entry name" value="Homodimeric domain of signal transducing histidine kinase"/>
    <property type="match status" value="1"/>
</dbReference>
<dbReference type="EC" id="2.7.13.3" evidence="3"/>
<dbReference type="Gene3D" id="3.30.565.10">
    <property type="entry name" value="Histidine kinase-like ATPase, C-terminal domain"/>
    <property type="match status" value="1"/>
</dbReference>
<evidence type="ECO:0000256" key="8">
    <source>
        <dbReference type="ARBA" id="ARBA00022741"/>
    </source>
</evidence>
<dbReference type="InterPro" id="IPR001610">
    <property type="entry name" value="PAC"/>
</dbReference>
<evidence type="ECO:0000256" key="10">
    <source>
        <dbReference type="ARBA" id="ARBA00022840"/>
    </source>
</evidence>
<comment type="catalytic activity">
    <reaction evidence="1">
        <text>ATP + protein L-histidine = ADP + protein N-phospho-L-histidine.</text>
        <dbReference type="EC" id="2.7.13.3"/>
    </reaction>
</comment>
<evidence type="ECO:0000256" key="14">
    <source>
        <dbReference type="ARBA" id="ARBA00023306"/>
    </source>
</evidence>
<dbReference type="Pfam" id="PF02518">
    <property type="entry name" value="HATPase_c"/>
    <property type="match status" value="1"/>
</dbReference>
<feature type="domain" description="Response regulatory" evidence="18">
    <location>
        <begin position="440"/>
        <end position="580"/>
    </location>
</feature>